<accession>A0A5B7J0N1</accession>
<organism evidence="1 2">
    <name type="scientific">Portunus trituberculatus</name>
    <name type="common">Swimming crab</name>
    <name type="synonym">Neptunus trituberculatus</name>
    <dbReference type="NCBI Taxonomy" id="210409"/>
    <lineage>
        <taxon>Eukaryota</taxon>
        <taxon>Metazoa</taxon>
        <taxon>Ecdysozoa</taxon>
        <taxon>Arthropoda</taxon>
        <taxon>Crustacea</taxon>
        <taxon>Multicrustacea</taxon>
        <taxon>Malacostraca</taxon>
        <taxon>Eumalacostraca</taxon>
        <taxon>Eucarida</taxon>
        <taxon>Decapoda</taxon>
        <taxon>Pleocyemata</taxon>
        <taxon>Brachyura</taxon>
        <taxon>Eubrachyura</taxon>
        <taxon>Portunoidea</taxon>
        <taxon>Portunidae</taxon>
        <taxon>Portuninae</taxon>
        <taxon>Portunus</taxon>
    </lineage>
</organism>
<comment type="caution">
    <text evidence="1">The sequence shown here is derived from an EMBL/GenBank/DDBJ whole genome shotgun (WGS) entry which is preliminary data.</text>
</comment>
<keyword evidence="2" id="KW-1185">Reference proteome</keyword>
<proteinExistence type="predicted"/>
<name>A0A5B7J0N1_PORTR</name>
<evidence type="ECO:0000313" key="2">
    <source>
        <dbReference type="Proteomes" id="UP000324222"/>
    </source>
</evidence>
<protein>
    <submittedName>
        <fullName evidence="1">Uncharacterized protein</fullName>
    </submittedName>
</protein>
<reference evidence="1 2" key="1">
    <citation type="submission" date="2019-05" db="EMBL/GenBank/DDBJ databases">
        <title>Another draft genome of Portunus trituberculatus and its Hox gene families provides insights of decapod evolution.</title>
        <authorList>
            <person name="Jeong J.-H."/>
            <person name="Song I."/>
            <person name="Kim S."/>
            <person name="Choi T."/>
            <person name="Kim D."/>
            <person name="Ryu S."/>
            <person name="Kim W."/>
        </authorList>
    </citation>
    <scope>NUCLEOTIDE SEQUENCE [LARGE SCALE GENOMIC DNA]</scope>
    <source>
        <tissue evidence="1">Muscle</tissue>
    </source>
</reference>
<gene>
    <name evidence="1" type="ORF">E2C01_082953</name>
</gene>
<evidence type="ECO:0000313" key="1">
    <source>
        <dbReference type="EMBL" id="MPC88063.1"/>
    </source>
</evidence>
<dbReference type="EMBL" id="VSRR010076496">
    <property type="protein sequence ID" value="MPC88063.1"/>
    <property type="molecule type" value="Genomic_DNA"/>
</dbReference>
<dbReference type="Proteomes" id="UP000324222">
    <property type="component" value="Unassembled WGS sequence"/>
</dbReference>
<sequence>MQSGPSLKDYTGR</sequence>